<feature type="compositionally biased region" description="Polar residues" evidence="1">
    <location>
        <begin position="7"/>
        <end position="17"/>
    </location>
</feature>
<sequence length="145" mass="15918">MPIKSPASHQSSVNSPKKSPRSSCIIKEGVSVAADHHTSFSLTNTHCRTLSFLLTPIYFLTRIFILHSHGFSLSSRILVLFVSPRLYISSCHSSSVSPLYINHWAACVVAAVVSVLLLVHPSAVQLIQMRRYASHLMPKQGPGII</sequence>
<protein>
    <submittedName>
        <fullName evidence="3">Uncharacterized protein</fullName>
    </submittedName>
</protein>
<dbReference type="Proteomes" id="UP000324222">
    <property type="component" value="Unassembled WGS sequence"/>
</dbReference>
<accession>A0A5B7E6J6</accession>
<gene>
    <name evidence="3" type="ORF">E2C01_022256</name>
</gene>
<keyword evidence="4" id="KW-1185">Reference proteome</keyword>
<proteinExistence type="predicted"/>
<evidence type="ECO:0000313" key="3">
    <source>
        <dbReference type="EMBL" id="MPC29039.1"/>
    </source>
</evidence>
<evidence type="ECO:0000313" key="4">
    <source>
        <dbReference type="Proteomes" id="UP000324222"/>
    </source>
</evidence>
<feature type="region of interest" description="Disordered" evidence="1">
    <location>
        <begin position="1"/>
        <end position="22"/>
    </location>
</feature>
<comment type="caution">
    <text evidence="3">The sequence shown here is derived from an EMBL/GenBank/DDBJ whole genome shotgun (WGS) entry which is preliminary data.</text>
</comment>
<evidence type="ECO:0000256" key="2">
    <source>
        <dbReference type="SAM" id="Phobius"/>
    </source>
</evidence>
<organism evidence="3 4">
    <name type="scientific">Portunus trituberculatus</name>
    <name type="common">Swimming crab</name>
    <name type="synonym">Neptunus trituberculatus</name>
    <dbReference type="NCBI Taxonomy" id="210409"/>
    <lineage>
        <taxon>Eukaryota</taxon>
        <taxon>Metazoa</taxon>
        <taxon>Ecdysozoa</taxon>
        <taxon>Arthropoda</taxon>
        <taxon>Crustacea</taxon>
        <taxon>Multicrustacea</taxon>
        <taxon>Malacostraca</taxon>
        <taxon>Eumalacostraca</taxon>
        <taxon>Eucarida</taxon>
        <taxon>Decapoda</taxon>
        <taxon>Pleocyemata</taxon>
        <taxon>Brachyura</taxon>
        <taxon>Eubrachyura</taxon>
        <taxon>Portunoidea</taxon>
        <taxon>Portunidae</taxon>
        <taxon>Portuninae</taxon>
        <taxon>Portunus</taxon>
    </lineage>
</organism>
<keyword evidence="2" id="KW-0472">Membrane</keyword>
<evidence type="ECO:0000256" key="1">
    <source>
        <dbReference type="SAM" id="MobiDB-lite"/>
    </source>
</evidence>
<name>A0A5B7E6J6_PORTR</name>
<dbReference type="AlphaFoldDB" id="A0A5B7E6J6"/>
<reference evidence="3 4" key="1">
    <citation type="submission" date="2019-05" db="EMBL/GenBank/DDBJ databases">
        <title>Another draft genome of Portunus trituberculatus and its Hox gene families provides insights of decapod evolution.</title>
        <authorList>
            <person name="Jeong J.-H."/>
            <person name="Song I."/>
            <person name="Kim S."/>
            <person name="Choi T."/>
            <person name="Kim D."/>
            <person name="Ryu S."/>
            <person name="Kim W."/>
        </authorList>
    </citation>
    <scope>NUCLEOTIDE SEQUENCE [LARGE SCALE GENOMIC DNA]</scope>
    <source>
        <tissue evidence="3">Muscle</tissue>
    </source>
</reference>
<keyword evidence="2" id="KW-0812">Transmembrane</keyword>
<dbReference type="EMBL" id="VSRR010002004">
    <property type="protein sequence ID" value="MPC29039.1"/>
    <property type="molecule type" value="Genomic_DNA"/>
</dbReference>
<feature type="transmembrane region" description="Helical" evidence="2">
    <location>
        <begin position="103"/>
        <end position="127"/>
    </location>
</feature>
<keyword evidence="2" id="KW-1133">Transmembrane helix</keyword>